<keyword evidence="1" id="KW-0472">Membrane</keyword>
<evidence type="ECO:0000313" key="2">
    <source>
        <dbReference type="EMBL" id="MDV0446022.1"/>
    </source>
</evidence>
<accession>A0ABU3VRJ1</accession>
<evidence type="ECO:0000313" key="3">
    <source>
        <dbReference type="Proteomes" id="UP001272052"/>
    </source>
</evidence>
<evidence type="ECO:0000256" key="1">
    <source>
        <dbReference type="SAM" id="Phobius"/>
    </source>
</evidence>
<sequence>MRKIFSLILVLLFMLAMVAPAAAHSVIVLPGASQAQSVNATANNFYYNVGDTANLYLYIIHPSESNFAEIAETFNMTQQVIYPNGTIAPVGLTRSSGNVSYDLGNDTFVTANWYSSNIKLDQEGVYYIYSAQKGYDDSGAQTRERGSVTVLYAGNSSTGWDNLKKSGLQTGAPVLLYPATDARGVQAGTSVNFTFAGNMSFFAQEVEDAKDVLDPLPVEAAIYTTPSQMKANGAGIHTLLHVKSNSNPTFSAGVTAAGVWTFMGVNQEGEIGDDNYQAVYVMPVLAASSGGNDNGNGSGNDSGSTEDGDSSIPGVGVIGLIACIGIAGALFMRRK</sequence>
<keyword evidence="3" id="KW-1185">Reference proteome</keyword>
<comment type="caution">
    <text evidence="2">The sequence shown here is derived from an EMBL/GenBank/DDBJ whole genome shotgun (WGS) entry which is preliminary data.</text>
</comment>
<name>A0ABU3VRJ1_9EURY</name>
<protein>
    <submittedName>
        <fullName evidence="2">Uncharacterized protein</fullName>
    </submittedName>
</protein>
<organism evidence="2 3">
    <name type="scientific">Methanimicrococcus hacksteinii</name>
    <dbReference type="NCBI Taxonomy" id="3028293"/>
    <lineage>
        <taxon>Archaea</taxon>
        <taxon>Methanobacteriati</taxon>
        <taxon>Methanobacteriota</taxon>
        <taxon>Stenosarchaea group</taxon>
        <taxon>Methanomicrobia</taxon>
        <taxon>Methanosarcinales</taxon>
        <taxon>Methanosarcinaceae</taxon>
        <taxon>Methanimicrococcus</taxon>
    </lineage>
</organism>
<proteinExistence type="predicted"/>
<keyword evidence="1" id="KW-0812">Transmembrane</keyword>
<keyword evidence="1" id="KW-1133">Transmembrane helix</keyword>
<dbReference type="EMBL" id="JAWDKC010000030">
    <property type="protein sequence ID" value="MDV0446022.1"/>
    <property type="molecule type" value="Genomic_DNA"/>
</dbReference>
<feature type="transmembrane region" description="Helical" evidence="1">
    <location>
        <begin position="312"/>
        <end position="332"/>
    </location>
</feature>
<reference evidence="2 3" key="1">
    <citation type="submission" date="2023-06" db="EMBL/GenBank/DDBJ databases">
        <title>Genome sequence of Methanimicrococcus sp. At1.</title>
        <authorList>
            <person name="Protasov E."/>
            <person name="Platt K."/>
            <person name="Poehlein A."/>
            <person name="Daniel R."/>
            <person name="Brune A."/>
        </authorList>
    </citation>
    <scope>NUCLEOTIDE SEQUENCE [LARGE SCALE GENOMIC DNA]</scope>
    <source>
        <strain evidence="2 3">At1</strain>
    </source>
</reference>
<dbReference type="Proteomes" id="UP001272052">
    <property type="component" value="Unassembled WGS sequence"/>
</dbReference>
<gene>
    <name evidence="2" type="ORF">MmiAt1_16320</name>
</gene>